<feature type="region of interest" description="Disordered" evidence="1">
    <location>
        <begin position="140"/>
        <end position="167"/>
    </location>
</feature>
<dbReference type="EMBL" id="REGN01009837">
    <property type="protein sequence ID" value="RNA00293.1"/>
    <property type="molecule type" value="Genomic_DNA"/>
</dbReference>
<reference evidence="2 3" key="1">
    <citation type="journal article" date="2018" name="Sci. Rep.">
        <title>Genomic signatures of local adaptation to the degree of environmental predictability in rotifers.</title>
        <authorList>
            <person name="Franch-Gras L."/>
            <person name="Hahn C."/>
            <person name="Garcia-Roger E.M."/>
            <person name="Carmona M.J."/>
            <person name="Serra M."/>
            <person name="Gomez A."/>
        </authorList>
    </citation>
    <scope>NUCLEOTIDE SEQUENCE [LARGE SCALE GENOMIC DNA]</scope>
    <source>
        <strain evidence="2">HYR1</strain>
    </source>
</reference>
<proteinExistence type="predicted"/>
<feature type="compositionally biased region" description="Polar residues" evidence="1">
    <location>
        <begin position="152"/>
        <end position="163"/>
    </location>
</feature>
<gene>
    <name evidence="2" type="ORF">BpHYR1_002680</name>
</gene>
<sequence length="197" mass="22346">MELELSFGINLENTFCESSFIVVHKSVKRRSIPSIKRLDLQLSKIRTTLTRKISLKKRKLSFNIDSTQLDSTIANIIQSADKYKKQSNFVKNTYNHKKSTCSAINKRILKSTNCADTATNLVNDFESAKQSIQQINLELNKQTAKRPRMGITSLNKTSPTDATKPSVAPLPFLEQRLMNKSSKPRVSLCNLKSLRKK</sequence>
<protein>
    <submittedName>
        <fullName evidence="2">Uncharacterized protein</fullName>
    </submittedName>
</protein>
<evidence type="ECO:0000256" key="1">
    <source>
        <dbReference type="SAM" id="MobiDB-lite"/>
    </source>
</evidence>
<organism evidence="2 3">
    <name type="scientific">Brachionus plicatilis</name>
    <name type="common">Marine rotifer</name>
    <name type="synonym">Brachionus muelleri</name>
    <dbReference type="NCBI Taxonomy" id="10195"/>
    <lineage>
        <taxon>Eukaryota</taxon>
        <taxon>Metazoa</taxon>
        <taxon>Spiralia</taxon>
        <taxon>Gnathifera</taxon>
        <taxon>Rotifera</taxon>
        <taxon>Eurotatoria</taxon>
        <taxon>Monogononta</taxon>
        <taxon>Pseudotrocha</taxon>
        <taxon>Ploima</taxon>
        <taxon>Brachionidae</taxon>
        <taxon>Brachionus</taxon>
    </lineage>
</organism>
<evidence type="ECO:0000313" key="2">
    <source>
        <dbReference type="EMBL" id="RNA00293.1"/>
    </source>
</evidence>
<keyword evidence="3" id="KW-1185">Reference proteome</keyword>
<name>A0A3M7PMF8_BRAPC</name>
<dbReference type="Proteomes" id="UP000276133">
    <property type="component" value="Unassembled WGS sequence"/>
</dbReference>
<evidence type="ECO:0000313" key="3">
    <source>
        <dbReference type="Proteomes" id="UP000276133"/>
    </source>
</evidence>
<dbReference type="OrthoDB" id="10626094at2759"/>
<dbReference type="AlphaFoldDB" id="A0A3M7PMF8"/>
<comment type="caution">
    <text evidence="2">The sequence shown here is derived from an EMBL/GenBank/DDBJ whole genome shotgun (WGS) entry which is preliminary data.</text>
</comment>
<accession>A0A3M7PMF8</accession>